<dbReference type="SUPFAM" id="SSF54427">
    <property type="entry name" value="NTF2-like"/>
    <property type="match status" value="1"/>
</dbReference>
<dbReference type="AlphaFoldDB" id="A0A9P6AY88"/>
<comment type="caution">
    <text evidence="1">The sequence shown here is derived from an EMBL/GenBank/DDBJ whole genome shotgun (WGS) entry which is preliminary data.</text>
</comment>
<dbReference type="Proteomes" id="UP000886523">
    <property type="component" value="Unassembled WGS sequence"/>
</dbReference>
<evidence type="ECO:0000313" key="1">
    <source>
        <dbReference type="EMBL" id="KAF9513917.1"/>
    </source>
</evidence>
<dbReference type="EMBL" id="MU128967">
    <property type="protein sequence ID" value="KAF9513917.1"/>
    <property type="molecule type" value="Genomic_DNA"/>
</dbReference>
<dbReference type="Gene3D" id="3.10.450.50">
    <property type="match status" value="1"/>
</dbReference>
<dbReference type="OrthoDB" id="3758478at2759"/>
<accession>A0A9P6AY88</accession>
<organism evidence="1 2">
    <name type="scientific">Hydnum rufescens UP504</name>
    <dbReference type="NCBI Taxonomy" id="1448309"/>
    <lineage>
        <taxon>Eukaryota</taxon>
        <taxon>Fungi</taxon>
        <taxon>Dikarya</taxon>
        <taxon>Basidiomycota</taxon>
        <taxon>Agaricomycotina</taxon>
        <taxon>Agaricomycetes</taxon>
        <taxon>Cantharellales</taxon>
        <taxon>Hydnaceae</taxon>
        <taxon>Hydnum</taxon>
    </lineage>
</organism>
<gene>
    <name evidence="1" type="ORF">BS47DRAFT_1343735</name>
</gene>
<dbReference type="InterPro" id="IPR032710">
    <property type="entry name" value="NTF2-like_dom_sf"/>
</dbReference>
<evidence type="ECO:0000313" key="2">
    <source>
        <dbReference type="Proteomes" id="UP000886523"/>
    </source>
</evidence>
<proteinExistence type="predicted"/>
<reference evidence="1" key="1">
    <citation type="journal article" date="2020" name="Nat. Commun.">
        <title>Large-scale genome sequencing of mycorrhizal fungi provides insights into the early evolution of symbiotic traits.</title>
        <authorList>
            <person name="Miyauchi S."/>
            <person name="Kiss E."/>
            <person name="Kuo A."/>
            <person name="Drula E."/>
            <person name="Kohler A."/>
            <person name="Sanchez-Garcia M."/>
            <person name="Morin E."/>
            <person name="Andreopoulos B."/>
            <person name="Barry K.W."/>
            <person name="Bonito G."/>
            <person name="Buee M."/>
            <person name="Carver A."/>
            <person name="Chen C."/>
            <person name="Cichocki N."/>
            <person name="Clum A."/>
            <person name="Culley D."/>
            <person name="Crous P.W."/>
            <person name="Fauchery L."/>
            <person name="Girlanda M."/>
            <person name="Hayes R.D."/>
            <person name="Keri Z."/>
            <person name="LaButti K."/>
            <person name="Lipzen A."/>
            <person name="Lombard V."/>
            <person name="Magnuson J."/>
            <person name="Maillard F."/>
            <person name="Murat C."/>
            <person name="Nolan M."/>
            <person name="Ohm R.A."/>
            <person name="Pangilinan J."/>
            <person name="Pereira M.F."/>
            <person name="Perotto S."/>
            <person name="Peter M."/>
            <person name="Pfister S."/>
            <person name="Riley R."/>
            <person name="Sitrit Y."/>
            <person name="Stielow J.B."/>
            <person name="Szollosi G."/>
            <person name="Zifcakova L."/>
            <person name="Stursova M."/>
            <person name="Spatafora J.W."/>
            <person name="Tedersoo L."/>
            <person name="Vaario L.M."/>
            <person name="Yamada A."/>
            <person name="Yan M."/>
            <person name="Wang P."/>
            <person name="Xu J."/>
            <person name="Bruns T."/>
            <person name="Baldrian P."/>
            <person name="Vilgalys R."/>
            <person name="Dunand C."/>
            <person name="Henrissat B."/>
            <person name="Grigoriev I.V."/>
            <person name="Hibbett D."/>
            <person name="Nagy L.G."/>
            <person name="Martin F.M."/>
        </authorList>
    </citation>
    <scope>NUCLEOTIDE SEQUENCE</scope>
    <source>
        <strain evidence="1">UP504</strain>
    </source>
</reference>
<protein>
    <submittedName>
        <fullName evidence="1">Uncharacterized protein</fullName>
    </submittedName>
</protein>
<sequence length="168" mass="19308">MDSFKNWDLQRTYTYITDAPDFVYEYLPSSFGLDSKTRSDWETYNDRQKVVLPDFRVDVLDIYDTAGPVIAHIVGRATSLTGAKFEMEYMMLIHIRSEYNAHTGRALKIHRVEEWIDSKYAASFFGNEKKRLDARKRARAAAASRAAARPTSIELRNGSTLEMRAAKL</sequence>
<name>A0A9P6AY88_9AGAM</name>
<keyword evidence="2" id="KW-1185">Reference proteome</keyword>